<dbReference type="AlphaFoldDB" id="A0A9D3AX94"/>
<dbReference type="Proteomes" id="UP000798488">
    <property type="component" value="Unassembled WGS sequence"/>
</dbReference>
<dbReference type="NCBIfam" id="TIGR04085">
    <property type="entry name" value="rSAM_more_4Fe4S"/>
    <property type="match status" value="1"/>
</dbReference>
<name>A0A9D3AX94_9FIRM</name>
<protein>
    <recommendedName>
        <fullName evidence="3">SPASM domain-containing protein</fullName>
    </recommendedName>
</protein>
<comment type="caution">
    <text evidence="1">The sequence shown here is derived from an EMBL/GenBank/DDBJ whole genome shotgun (WGS) entry which is preliminary data.</text>
</comment>
<dbReference type="Gene3D" id="3.20.20.70">
    <property type="entry name" value="Aldolase class I"/>
    <property type="match status" value="1"/>
</dbReference>
<evidence type="ECO:0000313" key="2">
    <source>
        <dbReference type="Proteomes" id="UP000798488"/>
    </source>
</evidence>
<organism evidence="1 2">
    <name type="scientific">Sporotomaculum syntrophicum</name>
    <dbReference type="NCBI Taxonomy" id="182264"/>
    <lineage>
        <taxon>Bacteria</taxon>
        <taxon>Bacillati</taxon>
        <taxon>Bacillota</taxon>
        <taxon>Clostridia</taxon>
        <taxon>Eubacteriales</taxon>
        <taxon>Desulfallaceae</taxon>
        <taxon>Sporotomaculum</taxon>
    </lineage>
</organism>
<dbReference type="RefSeq" id="WP_161822295.1">
    <property type="nucleotide sequence ID" value="NZ_LSRS01000004.1"/>
</dbReference>
<dbReference type="InterPro" id="IPR023885">
    <property type="entry name" value="4Fe4S-binding_SPASM_dom"/>
</dbReference>
<dbReference type="SUPFAM" id="SSF102114">
    <property type="entry name" value="Radical SAM enzymes"/>
    <property type="match status" value="1"/>
</dbReference>
<dbReference type="InterPro" id="IPR013785">
    <property type="entry name" value="Aldolase_TIM"/>
</dbReference>
<dbReference type="EMBL" id="LSRS01000004">
    <property type="protein sequence ID" value="KAF1084792.1"/>
    <property type="molecule type" value="Genomic_DNA"/>
</dbReference>
<dbReference type="OrthoDB" id="9808591at2"/>
<evidence type="ECO:0000313" key="1">
    <source>
        <dbReference type="EMBL" id="KAF1084792.1"/>
    </source>
</evidence>
<dbReference type="InterPro" id="IPR058240">
    <property type="entry name" value="rSAM_sf"/>
</dbReference>
<evidence type="ECO:0008006" key="3">
    <source>
        <dbReference type="Google" id="ProtNLM"/>
    </source>
</evidence>
<accession>A0A9D3AX94</accession>
<keyword evidence="2" id="KW-1185">Reference proteome</keyword>
<reference evidence="1" key="1">
    <citation type="submission" date="2016-02" db="EMBL/GenBank/DDBJ databases">
        <title>Draft Genome Sequence of Sporotomaculum syntrophicum Strain FB, a Syntrophic Benzoate Degrader.</title>
        <authorList>
            <person name="Nobu M.K."/>
            <person name="Narihiro T."/>
            <person name="Qiu Y.-L."/>
            <person name="Ohashi A."/>
            <person name="Liu W.-T."/>
            <person name="Yuji S."/>
        </authorList>
    </citation>
    <scope>NUCLEOTIDE SEQUENCE</scope>
    <source>
        <strain evidence="1">FB</strain>
    </source>
</reference>
<gene>
    <name evidence="1" type="ORF">SPSYN_01962</name>
</gene>
<sequence length="157" mass="18347">MCGGNPVYNALISSDKKMKDKVLLKRKRQTSRRLDKYQLIVISPSGLIGPCQAFLGINEFFPYSVDQMHAKLEQINSDYLYNESDLFSEWRQRFPLNMKDCIDCYAISICGGGCPYAAYVNHSSIWEIDDRICHQAKQIFEWMIWDAYQNQLRLNEE</sequence>
<proteinExistence type="predicted"/>